<dbReference type="GO" id="GO:0006508">
    <property type="term" value="P:proteolysis"/>
    <property type="evidence" value="ECO:0007669"/>
    <property type="project" value="UniProtKB-KW"/>
</dbReference>
<dbReference type="InterPro" id="IPR023827">
    <property type="entry name" value="Peptidase_S8_Asp-AS"/>
</dbReference>
<protein>
    <submittedName>
        <fullName evidence="9">Peptidase S8</fullName>
    </submittedName>
</protein>
<dbReference type="PANTHER" id="PTHR43399">
    <property type="entry name" value="SUBTILISIN-RELATED"/>
    <property type="match status" value="1"/>
</dbReference>
<dbReference type="InterPro" id="IPR051048">
    <property type="entry name" value="Peptidase_S8/S53_subtilisin"/>
</dbReference>
<dbReference type="EMBL" id="QKSB01000004">
    <property type="protein sequence ID" value="PZE17243.1"/>
    <property type="molecule type" value="Genomic_DNA"/>
</dbReference>
<dbReference type="PRINTS" id="PR00723">
    <property type="entry name" value="SUBTILISIN"/>
</dbReference>
<dbReference type="InterPro" id="IPR036852">
    <property type="entry name" value="Peptidase_S8/S53_dom_sf"/>
</dbReference>
<feature type="active site" description="Charge relay system" evidence="5">
    <location>
        <position position="274"/>
    </location>
</feature>
<dbReference type="InterPro" id="IPR023828">
    <property type="entry name" value="Peptidase_S8_Ser-AS"/>
</dbReference>
<dbReference type="Proteomes" id="UP000249248">
    <property type="component" value="Unassembled WGS sequence"/>
</dbReference>
<dbReference type="InterPro" id="IPR000209">
    <property type="entry name" value="Peptidase_S8/S53_dom"/>
</dbReference>
<dbReference type="Pfam" id="PF00082">
    <property type="entry name" value="Peptidase_S8"/>
    <property type="match status" value="1"/>
</dbReference>
<dbReference type="SUPFAM" id="SSF52743">
    <property type="entry name" value="Subtilisin-like"/>
    <property type="match status" value="1"/>
</dbReference>
<keyword evidence="7" id="KW-0732">Signal</keyword>
<keyword evidence="3 5" id="KW-0378">Hydrolase</keyword>
<dbReference type="RefSeq" id="WP_111062768.1">
    <property type="nucleotide sequence ID" value="NZ_JBHUCU010000016.1"/>
</dbReference>
<reference evidence="9 10" key="1">
    <citation type="submission" date="2018-06" db="EMBL/GenBank/DDBJ databases">
        <title>The draft genome sequence of Crocinitomix sp. SM1701.</title>
        <authorList>
            <person name="Zhang X."/>
        </authorList>
    </citation>
    <scope>NUCLEOTIDE SEQUENCE [LARGE SCALE GENOMIC DNA]</scope>
    <source>
        <strain evidence="9 10">SM1701</strain>
    </source>
</reference>
<dbReference type="GO" id="GO:0004252">
    <property type="term" value="F:serine-type endopeptidase activity"/>
    <property type="evidence" value="ECO:0007669"/>
    <property type="project" value="UniProtKB-UniRule"/>
</dbReference>
<organism evidence="9 10">
    <name type="scientific">Putridiphycobacter roseus</name>
    <dbReference type="NCBI Taxonomy" id="2219161"/>
    <lineage>
        <taxon>Bacteria</taxon>
        <taxon>Pseudomonadati</taxon>
        <taxon>Bacteroidota</taxon>
        <taxon>Flavobacteriia</taxon>
        <taxon>Flavobacteriales</taxon>
        <taxon>Crocinitomicaceae</taxon>
        <taxon>Putridiphycobacter</taxon>
    </lineage>
</organism>
<dbReference type="InterPro" id="IPR015500">
    <property type="entry name" value="Peptidase_S8_subtilisin-rel"/>
</dbReference>
<dbReference type="CDD" id="cd07483">
    <property type="entry name" value="Peptidases_S8_Subtilisin_Novo-like"/>
    <property type="match status" value="1"/>
</dbReference>
<feature type="active site" description="Charge relay system" evidence="5">
    <location>
        <position position="443"/>
    </location>
</feature>
<dbReference type="InterPro" id="IPR022398">
    <property type="entry name" value="Peptidase_S8_His-AS"/>
</dbReference>
<dbReference type="PANTHER" id="PTHR43399:SF4">
    <property type="entry name" value="CELL WALL-ASSOCIATED PROTEASE"/>
    <property type="match status" value="1"/>
</dbReference>
<evidence type="ECO:0000256" key="3">
    <source>
        <dbReference type="ARBA" id="ARBA00022801"/>
    </source>
</evidence>
<accession>A0A2W1NDQ4</accession>
<dbReference type="PROSITE" id="PS00137">
    <property type="entry name" value="SUBTILASE_HIS"/>
    <property type="match status" value="1"/>
</dbReference>
<evidence type="ECO:0000313" key="10">
    <source>
        <dbReference type="Proteomes" id="UP000249248"/>
    </source>
</evidence>
<keyword evidence="2 5" id="KW-0645">Protease</keyword>
<feature type="active site" description="Charge relay system" evidence="5">
    <location>
        <position position="62"/>
    </location>
</feature>
<evidence type="ECO:0000256" key="6">
    <source>
        <dbReference type="RuleBase" id="RU003355"/>
    </source>
</evidence>
<evidence type="ECO:0000256" key="1">
    <source>
        <dbReference type="ARBA" id="ARBA00011073"/>
    </source>
</evidence>
<name>A0A2W1NDQ4_9FLAO</name>
<evidence type="ECO:0000256" key="5">
    <source>
        <dbReference type="PROSITE-ProRule" id="PRU01240"/>
    </source>
</evidence>
<dbReference type="InterPro" id="IPR034080">
    <property type="entry name" value="Protease_P7-like_dom"/>
</dbReference>
<evidence type="ECO:0000256" key="7">
    <source>
        <dbReference type="SAM" id="SignalP"/>
    </source>
</evidence>
<feature type="signal peptide" evidence="7">
    <location>
        <begin position="1"/>
        <end position="20"/>
    </location>
</feature>
<dbReference type="AlphaFoldDB" id="A0A2W1NDQ4"/>
<gene>
    <name evidence="9" type="ORF">DNU06_08190</name>
</gene>
<comment type="similarity">
    <text evidence="1 5 6">Belongs to the peptidase S8 family.</text>
</comment>
<proteinExistence type="inferred from homology"/>
<dbReference type="PROSITE" id="PS51892">
    <property type="entry name" value="SUBTILASE"/>
    <property type="match status" value="1"/>
</dbReference>
<feature type="chain" id="PRO_5015870082" evidence="7">
    <location>
        <begin position="21"/>
        <end position="520"/>
    </location>
</feature>
<comment type="caution">
    <text evidence="9">The sequence shown here is derived from an EMBL/GenBank/DDBJ whole genome shotgun (WGS) entry which is preliminary data.</text>
</comment>
<dbReference type="PROSITE" id="PS00136">
    <property type="entry name" value="SUBTILASE_ASP"/>
    <property type="match status" value="1"/>
</dbReference>
<keyword evidence="10" id="KW-1185">Reference proteome</keyword>
<evidence type="ECO:0000256" key="4">
    <source>
        <dbReference type="ARBA" id="ARBA00022825"/>
    </source>
</evidence>
<feature type="domain" description="Peptidase S8/S53" evidence="8">
    <location>
        <begin position="55"/>
        <end position="481"/>
    </location>
</feature>
<evidence type="ECO:0000313" key="9">
    <source>
        <dbReference type="EMBL" id="PZE17243.1"/>
    </source>
</evidence>
<evidence type="ECO:0000259" key="8">
    <source>
        <dbReference type="Pfam" id="PF00082"/>
    </source>
</evidence>
<keyword evidence="4 5" id="KW-0720">Serine protease</keyword>
<dbReference type="PROSITE" id="PS00138">
    <property type="entry name" value="SUBTILASE_SER"/>
    <property type="match status" value="1"/>
</dbReference>
<dbReference type="Gene3D" id="3.40.50.200">
    <property type="entry name" value="Peptidase S8/S53 domain"/>
    <property type="match status" value="2"/>
</dbReference>
<evidence type="ECO:0000256" key="2">
    <source>
        <dbReference type="ARBA" id="ARBA00022670"/>
    </source>
</evidence>
<sequence>MKINSILILITLLFAGQVHAQAVDKKIVDWYNGKKFGMSTDKAYKKVLNKKTSTTVIVAVIDSGVDIEHENLKGQIWTNPGEIAGNGIDDDNNGYIDDVHGWSFLGNAKGENVKEEQLEVTRIYARLDQKYKGVSVVDVPASDKEEYELYTQVREEVEKNVKSKESTIENLDKALDFYQGIDEKLKKHFNGDYTADDLKSLEKDPEMGDAAQKMLKIIPQGGMEGLEKYIAYLQNSLDFHYNTAFNARIQGDDPSDFSDSIYGSNDVEGPDAMHGTHCSGIIGAVRGNDLGNEGVATNIKIMSVRAVPDGDERDKDIAMAIRYAVDNGAQVVNMSFGKAYSPYQDEVIAAIRYAESRGVLLVHAAGNSAKDIDIEKNYPSPKYPSMSEKFTNWIEVGASTRYKKSLAASFSNYGDEMVDIFAPGLEIYSTVPQSEYLVTQGTSMAAPMVVGLAALLKSYYPELSMIEIKNIILTTAKSTGDRETPLPGAKEEIEFNKLSVTGGIANTYNAVKAAEVITAN</sequence>
<dbReference type="OrthoDB" id="9798386at2"/>